<feature type="compositionally biased region" description="Basic and acidic residues" evidence="1">
    <location>
        <begin position="9"/>
        <end position="25"/>
    </location>
</feature>
<accession>A0A6A6Y8B7</accession>
<reference evidence="5" key="2">
    <citation type="submission" date="2020-04" db="EMBL/GenBank/DDBJ databases">
        <authorList>
            <consortium name="NCBI Genome Project"/>
        </authorList>
    </citation>
    <scope>NUCLEOTIDE SEQUENCE</scope>
    <source>
        <strain evidence="5">CBS 304.34</strain>
    </source>
</reference>
<reference evidence="5" key="3">
    <citation type="submission" date="2025-04" db="UniProtKB">
        <authorList>
            <consortium name="RefSeq"/>
        </authorList>
    </citation>
    <scope>IDENTIFICATION</scope>
    <source>
        <strain evidence="5">CBS 304.34</strain>
    </source>
</reference>
<dbReference type="InterPro" id="IPR001995">
    <property type="entry name" value="Peptidase_A2_cat"/>
</dbReference>
<dbReference type="EMBL" id="MU003714">
    <property type="protein sequence ID" value="KAF2804214.1"/>
    <property type="molecule type" value="Genomic_DNA"/>
</dbReference>
<evidence type="ECO:0000256" key="1">
    <source>
        <dbReference type="SAM" id="MobiDB-lite"/>
    </source>
</evidence>
<dbReference type="GO" id="GO:0006508">
    <property type="term" value="P:proteolysis"/>
    <property type="evidence" value="ECO:0007669"/>
    <property type="project" value="InterPro"/>
</dbReference>
<sequence length="79" mass="9257">MTNNLNQPLDDRMKTRRDNRPSREDHHRMLQILLSRVAESNVIKRMHQNYGSQCYYTCLLSDIRAVNLLLDAGADVTRL</sequence>
<dbReference type="GeneID" id="54466938"/>
<feature type="region of interest" description="Disordered" evidence="1">
    <location>
        <begin position="1"/>
        <end position="25"/>
    </location>
</feature>
<dbReference type="RefSeq" id="XP_033571178.1">
    <property type="nucleotide sequence ID" value="XM_033726045.1"/>
</dbReference>
<dbReference type="PROSITE" id="PS50175">
    <property type="entry name" value="ASP_PROT_RETROV"/>
    <property type="match status" value="1"/>
</dbReference>
<reference evidence="3 5" key="1">
    <citation type="journal article" date="2020" name="Stud. Mycol.">
        <title>101 Dothideomycetes genomes: a test case for predicting lifestyles and emergence of pathogens.</title>
        <authorList>
            <person name="Haridas S."/>
            <person name="Albert R."/>
            <person name="Binder M."/>
            <person name="Bloem J."/>
            <person name="Labutti K."/>
            <person name="Salamov A."/>
            <person name="Andreopoulos B."/>
            <person name="Baker S."/>
            <person name="Barry K."/>
            <person name="Bills G."/>
            <person name="Bluhm B."/>
            <person name="Cannon C."/>
            <person name="Castanera R."/>
            <person name="Culley D."/>
            <person name="Daum C."/>
            <person name="Ezra D."/>
            <person name="Gonzalez J."/>
            <person name="Henrissat B."/>
            <person name="Kuo A."/>
            <person name="Liang C."/>
            <person name="Lipzen A."/>
            <person name="Lutzoni F."/>
            <person name="Magnuson J."/>
            <person name="Mondo S."/>
            <person name="Nolan M."/>
            <person name="Ohm R."/>
            <person name="Pangilinan J."/>
            <person name="Park H.-J."/>
            <person name="Ramirez L."/>
            <person name="Alfaro M."/>
            <person name="Sun H."/>
            <person name="Tritt A."/>
            <person name="Yoshinaga Y."/>
            <person name="Zwiers L.-H."/>
            <person name="Turgeon B."/>
            <person name="Goodwin S."/>
            <person name="Spatafora J."/>
            <person name="Crous P."/>
            <person name="Grigoriev I."/>
        </authorList>
    </citation>
    <scope>NUCLEOTIDE SEQUENCE</scope>
    <source>
        <strain evidence="3 5">CBS 304.34</strain>
    </source>
</reference>
<evidence type="ECO:0000313" key="5">
    <source>
        <dbReference type="RefSeq" id="XP_033571178.1"/>
    </source>
</evidence>
<protein>
    <recommendedName>
        <fullName evidence="2">Peptidase A2 domain-containing protein</fullName>
    </recommendedName>
</protein>
<keyword evidence="4" id="KW-1185">Reference proteome</keyword>
<evidence type="ECO:0000313" key="3">
    <source>
        <dbReference type="EMBL" id="KAF2804214.1"/>
    </source>
</evidence>
<evidence type="ECO:0000259" key="2">
    <source>
        <dbReference type="PROSITE" id="PS50175"/>
    </source>
</evidence>
<dbReference type="GO" id="GO:0004190">
    <property type="term" value="F:aspartic-type endopeptidase activity"/>
    <property type="evidence" value="ECO:0007669"/>
    <property type="project" value="InterPro"/>
</dbReference>
<name>A0A6A6Y8B7_9PEZI</name>
<organism evidence="3">
    <name type="scientific">Mytilinidion resinicola</name>
    <dbReference type="NCBI Taxonomy" id="574789"/>
    <lineage>
        <taxon>Eukaryota</taxon>
        <taxon>Fungi</taxon>
        <taxon>Dikarya</taxon>
        <taxon>Ascomycota</taxon>
        <taxon>Pezizomycotina</taxon>
        <taxon>Dothideomycetes</taxon>
        <taxon>Pleosporomycetidae</taxon>
        <taxon>Mytilinidiales</taxon>
        <taxon>Mytilinidiaceae</taxon>
        <taxon>Mytilinidion</taxon>
    </lineage>
</organism>
<dbReference type="AlphaFoldDB" id="A0A6A6Y8B7"/>
<dbReference type="Proteomes" id="UP000504636">
    <property type="component" value="Unplaced"/>
</dbReference>
<feature type="domain" description="Peptidase A2" evidence="2">
    <location>
        <begin position="66"/>
        <end position="79"/>
    </location>
</feature>
<proteinExistence type="predicted"/>
<evidence type="ECO:0000313" key="4">
    <source>
        <dbReference type="Proteomes" id="UP000504636"/>
    </source>
</evidence>
<dbReference type="OrthoDB" id="5369447at2759"/>
<gene>
    <name evidence="3 5" type="ORF">BDZ99DRAFT_525806</name>
</gene>